<dbReference type="Proteomes" id="UP000292362">
    <property type="component" value="Unassembled WGS sequence"/>
</dbReference>
<dbReference type="GO" id="GO:0005783">
    <property type="term" value="C:endoplasmic reticulum"/>
    <property type="evidence" value="ECO:0007669"/>
    <property type="project" value="UniProtKB-SubCell"/>
</dbReference>
<evidence type="ECO:0000256" key="7">
    <source>
        <dbReference type="ARBA" id="ARBA00023034"/>
    </source>
</evidence>
<dbReference type="Proteomes" id="UP000292282">
    <property type="component" value="Unassembled WGS sequence"/>
</dbReference>
<dbReference type="STRING" id="1176355.A0A4Q9KVM1"/>
<comment type="subcellular location">
    <subcellularLocation>
        <location evidence="2">Endoplasmic reticulum</location>
    </subcellularLocation>
    <subcellularLocation>
        <location evidence="1">Golgi apparatus</location>
        <location evidence="1">cis-Golgi network</location>
    </subcellularLocation>
</comment>
<dbReference type="AlphaFoldDB" id="A0A4Q9KVM1"/>
<keyword evidence="6" id="KW-0931">ER-Golgi transport</keyword>
<evidence type="ECO:0000313" key="9">
    <source>
        <dbReference type="EMBL" id="TBT98655.1"/>
    </source>
</evidence>
<comment type="caution">
    <text evidence="9">The sequence shown here is derived from an EMBL/GenBank/DDBJ whole genome shotgun (WGS) entry which is preliminary data.</text>
</comment>
<evidence type="ECO:0000313" key="10">
    <source>
        <dbReference type="EMBL" id="TBU13068.1"/>
    </source>
</evidence>
<dbReference type="GO" id="GO:0005794">
    <property type="term" value="C:Golgi apparatus"/>
    <property type="evidence" value="ECO:0007669"/>
    <property type="project" value="UniProtKB-SubCell"/>
</dbReference>
<dbReference type="InterPro" id="IPR016721">
    <property type="entry name" value="Bet3"/>
</dbReference>
<evidence type="ECO:0000256" key="5">
    <source>
        <dbReference type="ARBA" id="ARBA00022824"/>
    </source>
</evidence>
<proteinExistence type="inferred from homology"/>
<protein>
    <submittedName>
        <fullName evidence="9">Putative subunit of trafficking protein particle complex</fullName>
    </submittedName>
</protein>
<keyword evidence="5" id="KW-0256">Endoplasmic reticulum</keyword>
<dbReference type="VEuPathDB" id="MicrosporidiaDB:CWI38_0541p0040"/>
<comment type="similarity">
    <text evidence="3">Belongs to the TRAPP small subunits family. BET3 subfamily.</text>
</comment>
<evidence type="ECO:0000256" key="1">
    <source>
        <dbReference type="ARBA" id="ARBA00004222"/>
    </source>
</evidence>
<dbReference type="SUPFAM" id="SSF111126">
    <property type="entry name" value="Ligand-binding domain in the NO signalling and Golgi transport"/>
    <property type="match status" value="1"/>
</dbReference>
<evidence type="ECO:0000256" key="6">
    <source>
        <dbReference type="ARBA" id="ARBA00022892"/>
    </source>
</evidence>
<evidence type="ECO:0000256" key="4">
    <source>
        <dbReference type="ARBA" id="ARBA00022448"/>
    </source>
</evidence>
<name>A0A4Q9KVM1_9MICR</name>
<organism evidence="9 12">
    <name type="scientific">Hamiltosporidium tvaerminnensis</name>
    <dbReference type="NCBI Taxonomy" id="1176355"/>
    <lineage>
        <taxon>Eukaryota</taxon>
        <taxon>Fungi</taxon>
        <taxon>Fungi incertae sedis</taxon>
        <taxon>Microsporidia</taxon>
        <taxon>Dubosqiidae</taxon>
        <taxon>Hamiltosporidium</taxon>
    </lineage>
</organism>
<dbReference type="PANTHER" id="PTHR13048">
    <property type="entry name" value="TRAFFICKING PROTEIN PARTICLE COMPLEX SUBUNIT 3"/>
    <property type="match status" value="1"/>
</dbReference>
<evidence type="ECO:0000313" key="11">
    <source>
        <dbReference type="Proteomes" id="UP000292282"/>
    </source>
</evidence>
<dbReference type="InterPro" id="IPR024096">
    <property type="entry name" value="NO_sig/Golgi_transp_ligand-bd"/>
</dbReference>
<dbReference type="InterPro" id="IPR007194">
    <property type="entry name" value="TRAPP_component"/>
</dbReference>
<dbReference type="Gene3D" id="3.30.1380.20">
    <property type="entry name" value="Trafficking protein particle complex subunit 3"/>
    <property type="match status" value="1"/>
</dbReference>
<evidence type="ECO:0000256" key="3">
    <source>
        <dbReference type="ARBA" id="ARBA00006218"/>
    </source>
</evidence>
<dbReference type="VEuPathDB" id="MicrosporidiaDB:CWI37_1658p0020"/>
<dbReference type="GO" id="GO:0048193">
    <property type="term" value="P:Golgi vesicle transport"/>
    <property type="evidence" value="ECO:0007669"/>
    <property type="project" value="InterPro"/>
</dbReference>
<dbReference type="Pfam" id="PF04051">
    <property type="entry name" value="TRAPP"/>
    <property type="match status" value="1"/>
</dbReference>
<evidence type="ECO:0000313" key="12">
    <source>
        <dbReference type="Proteomes" id="UP000292362"/>
    </source>
</evidence>
<dbReference type="EMBL" id="PITJ01002054">
    <property type="protein sequence ID" value="TBT97825.1"/>
    <property type="molecule type" value="Genomic_DNA"/>
</dbReference>
<sequence>MDGKSSEKISADFFTHLYGATVKHLLNENEDSNDILINVGEKIGNRLIDDYFYRSNCKKTMNIKEVANNICNTFFPLYLGYSPQLIENNGIFSIKFESFYLLKFIDTSNEEIFSKKNVKFLNIFVGILKSVYSYLSSDKIVFTDNSDKEFIISVSEVQKKENESFVILDTKVNIEN</sequence>
<reference evidence="11 12" key="1">
    <citation type="submission" date="2017-12" db="EMBL/GenBank/DDBJ databases">
        <authorList>
            <person name="Pombert J.-F."/>
            <person name="Haag K.L."/>
            <person name="Ebert D."/>
        </authorList>
    </citation>
    <scope>NUCLEOTIDE SEQUENCE [LARGE SCALE GENOMIC DNA]</scope>
    <source>
        <strain evidence="9">FI-OER-3-3</strain>
        <strain evidence="10">IL-G-3</strain>
    </source>
</reference>
<keyword evidence="11" id="KW-1185">Reference proteome</keyword>
<keyword evidence="7" id="KW-0333">Golgi apparatus</keyword>
<evidence type="ECO:0000256" key="2">
    <source>
        <dbReference type="ARBA" id="ARBA00004240"/>
    </source>
</evidence>
<dbReference type="EMBL" id="PITJ01001658">
    <property type="protein sequence ID" value="TBT98655.1"/>
    <property type="molecule type" value="Genomic_DNA"/>
</dbReference>
<dbReference type="GO" id="GO:0030008">
    <property type="term" value="C:TRAPP complex"/>
    <property type="evidence" value="ECO:0007669"/>
    <property type="project" value="InterPro"/>
</dbReference>
<dbReference type="EMBL" id="PITK01000541">
    <property type="protein sequence ID" value="TBU13068.1"/>
    <property type="molecule type" value="Genomic_DNA"/>
</dbReference>
<accession>A0A4Q9KVM1</accession>
<dbReference type="OrthoDB" id="10262857at2759"/>
<keyword evidence="4" id="KW-0813">Transport</keyword>
<evidence type="ECO:0000313" key="8">
    <source>
        <dbReference type="EMBL" id="TBT97825.1"/>
    </source>
</evidence>
<gene>
    <name evidence="9" type="ORF">CWI37_1658p0020</name>
    <name evidence="8" type="ORF">CWI37_2054p0010</name>
    <name evidence="10" type="ORF">CWI38_0541p0040</name>
</gene>
<dbReference type="VEuPathDB" id="MicrosporidiaDB:CWI37_2054p0010"/>